<dbReference type="EMBL" id="CAKOAT010266267">
    <property type="protein sequence ID" value="CAH8359568.1"/>
    <property type="molecule type" value="Genomic_DNA"/>
</dbReference>
<dbReference type="InterPro" id="IPR052566">
    <property type="entry name" value="Non-lysos_glucosylceramidase"/>
</dbReference>
<comment type="caution">
    <text evidence="1">The sequence shown here is derived from an EMBL/GenBank/DDBJ whole genome shotgun (WGS) entry which is preliminary data.</text>
</comment>
<evidence type="ECO:0000313" key="1">
    <source>
        <dbReference type="EMBL" id="CAH8359568.1"/>
    </source>
</evidence>
<dbReference type="PANTHER" id="PTHR12654">
    <property type="entry name" value="BILE ACID BETA-GLUCOSIDASE-RELATED"/>
    <property type="match status" value="1"/>
</dbReference>
<dbReference type="AlphaFoldDB" id="A0ABC8KUP1"/>
<evidence type="ECO:0000313" key="2">
    <source>
        <dbReference type="Proteomes" id="UP001642260"/>
    </source>
</evidence>
<accession>A0ABC8KUP1</accession>
<keyword evidence="2" id="KW-1185">Reference proteome</keyword>
<organism evidence="1 2">
    <name type="scientific">Eruca vesicaria subsp. sativa</name>
    <name type="common">Garden rocket</name>
    <name type="synonym">Eruca sativa</name>
    <dbReference type="NCBI Taxonomy" id="29727"/>
    <lineage>
        <taxon>Eukaryota</taxon>
        <taxon>Viridiplantae</taxon>
        <taxon>Streptophyta</taxon>
        <taxon>Embryophyta</taxon>
        <taxon>Tracheophyta</taxon>
        <taxon>Spermatophyta</taxon>
        <taxon>Magnoliopsida</taxon>
        <taxon>eudicotyledons</taxon>
        <taxon>Gunneridae</taxon>
        <taxon>Pentapetalae</taxon>
        <taxon>rosids</taxon>
        <taxon>malvids</taxon>
        <taxon>Brassicales</taxon>
        <taxon>Brassicaceae</taxon>
        <taxon>Brassiceae</taxon>
        <taxon>Eruca</taxon>
    </lineage>
</organism>
<name>A0ABC8KUP1_ERUVS</name>
<reference evidence="1 2" key="1">
    <citation type="submission" date="2022-03" db="EMBL/GenBank/DDBJ databases">
        <authorList>
            <person name="Macdonald S."/>
            <person name="Ahmed S."/>
            <person name="Newling K."/>
        </authorList>
    </citation>
    <scope>NUCLEOTIDE SEQUENCE [LARGE SCALE GENOMIC DNA]</scope>
</reference>
<dbReference type="PANTHER" id="PTHR12654:SF0">
    <property type="entry name" value="NON-LYSOSOMAL GLUCOSYLCERAMIDASE"/>
    <property type="match status" value="1"/>
</dbReference>
<sequence length="147" mass="16918">MVGPNMLFHRRKHSWPPEEFITKTTLQLLDFDSAAPPPHAWRRLNSHANKMKEFTITFREAIKMVRLGIRLWSYVREEASHGRKAPIDPFTKENCKPSASQGVPLGGMGVLVRDIWVFEKSLFHTGACWRLCGYIEFPSKDIIQPAL</sequence>
<proteinExistence type="predicted"/>
<dbReference type="Proteomes" id="UP001642260">
    <property type="component" value="Unassembled WGS sequence"/>
</dbReference>
<protein>
    <submittedName>
        <fullName evidence="1">Uncharacterized protein</fullName>
    </submittedName>
</protein>
<gene>
    <name evidence="1" type="ORF">ERUC_LOCUS25324</name>
</gene>